<comment type="caution">
    <text evidence="3">The sequence shown here is derived from an EMBL/GenBank/DDBJ whole genome shotgun (WGS) entry which is preliminary data.</text>
</comment>
<feature type="compositionally biased region" description="Low complexity" evidence="2">
    <location>
        <begin position="175"/>
        <end position="189"/>
    </location>
</feature>
<gene>
    <name evidence="3" type="ORF">LTR78_006098</name>
</gene>
<evidence type="ECO:0000256" key="1">
    <source>
        <dbReference type="SAM" id="Coils"/>
    </source>
</evidence>
<keyword evidence="1" id="KW-0175">Coiled coil</keyword>
<feature type="coiled-coil region" evidence="1">
    <location>
        <begin position="51"/>
        <end position="78"/>
    </location>
</feature>
<evidence type="ECO:0000313" key="4">
    <source>
        <dbReference type="Proteomes" id="UP001274830"/>
    </source>
</evidence>
<feature type="region of interest" description="Disordered" evidence="2">
    <location>
        <begin position="391"/>
        <end position="418"/>
    </location>
</feature>
<keyword evidence="4" id="KW-1185">Reference proteome</keyword>
<evidence type="ECO:0000313" key="3">
    <source>
        <dbReference type="EMBL" id="KAK3673896.1"/>
    </source>
</evidence>
<feature type="region of interest" description="Disordered" evidence="2">
    <location>
        <begin position="140"/>
        <end position="196"/>
    </location>
</feature>
<protein>
    <submittedName>
        <fullName evidence="3">Uncharacterized protein</fullName>
    </submittedName>
</protein>
<accession>A0AAE1C0A4</accession>
<proteinExistence type="predicted"/>
<organism evidence="3 4">
    <name type="scientific">Recurvomyces mirabilis</name>
    <dbReference type="NCBI Taxonomy" id="574656"/>
    <lineage>
        <taxon>Eukaryota</taxon>
        <taxon>Fungi</taxon>
        <taxon>Dikarya</taxon>
        <taxon>Ascomycota</taxon>
        <taxon>Pezizomycotina</taxon>
        <taxon>Dothideomycetes</taxon>
        <taxon>Dothideomycetidae</taxon>
        <taxon>Mycosphaerellales</taxon>
        <taxon>Teratosphaeriaceae</taxon>
        <taxon>Recurvomyces</taxon>
    </lineage>
</organism>
<dbReference type="SUPFAM" id="SSF48452">
    <property type="entry name" value="TPR-like"/>
    <property type="match status" value="1"/>
</dbReference>
<evidence type="ECO:0000256" key="2">
    <source>
        <dbReference type="SAM" id="MobiDB-lite"/>
    </source>
</evidence>
<dbReference type="AlphaFoldDB" id="A0AAE1C0A4"/>
<dbReference type="Proteomes" id="UP001274830">
    <property type="component" value="Unassembled WGS sequence"/>
</dbReference>
<feature type="compositionally biased region" description="Low complexity" evidence="2">
    <location>
        <begin position="148"/>
        <end position="162"/>
    </location>
</feature>
<feature type="compositionally biased region" description="Low complexity" evidence="2">
    <location>
        <begin position="398"/>
        <end position="411"/>
    </location>
</feature>
<name>A0AAE1C0A4_9PEZI</name>
<dbReference type="InterPro" id="IPR011990">
    <property type="entry name" value="TPR-like_helical_dom_sf"/>
</dbReference>
<reference evidence="3" key="1">
    <citation type="submission" date="2023-07" db="EMBL/GenBank/DDBJ databases">
        <title>Black Yeasts Isolated from many extreme environments.</title>
        <authorList>
            <person name="Coleine C."/>
            <person name="Stajich J.E."/>
            <person name="Selbmann L."/>
        </authorList>
    </citation>
    <scope>NUCLEOTIDE SEQUENCE</scope>
    <source>
        <strain evidence="3">CCFEE 5485</strain>
    </source>
</reference>
<sequence>MANPTRTLNAAIRKLEGCSPALSTIRIGLDNVHDGDYNAYRRCMSKTNEVRDDLAGTLEDLRKALSEFDEELRYYTQRGDDYKARYQTADDSAKRLTQENAQQSLQIRAQGNQLANTQHDLDQANDIIHDRDVVIAELRRHSQQTRPSSTHATAGTTGSGSTFRPGSAGRPNRLSSDSGISGISDASCSTTPEDHTRYTRANGLYEDGVKQYQQGHLNAADTSFARLEQMLAGLPSALRQTFDTTELAYYRAVCLGSSARDAEGERILSEFLRIHYHATKAREAHIRHLLAVKLVKLNKLEDAFEQCCTAVGLWDQDEHGSDHYFDAVSLLVRITHLQKRPTEALAMINQCPEDRKDYVRNKYTTLTPTILPTAAPATPIVIPIRPATTRRVVAPAQSTNSSTSSGRTSMSAAERRRRQVKQLPMIFRMALT</sequence>
<dbReference type="EMBL" id="JAUTXT010000022">
    <property type="protein sequence ID" value="KAK3673896.1"/>
    <property type="molecule type" value="Genomic_DNA"/>
</dbReference>